<sequence>MDKKKGGIVSFEDDSKGKIHGLGTIGKNSHAQINHVLFVKGLKHNLLSISQLCDKGFKVCFDSYKCEVIDISTNKTSFIGKRIKNMYVIFLEDLKLDCETCLMVTDENDSWLWHQRLRHASMHTILKLVRRNLVIGLPKIKFENDQICDAC</sequence>
<feature type="domain" description="Retrovirus-related Pol polyprotein from transposon TNT 1-94-like beta-barrel" evidence="2">
    <location>
        <begin position="3"/>
        <end position="57"/>
    </location>
</feature>
<dbReference type="Pfam" id="PF22936">
    <property type="entry name" value="Pol_BBD"/>
    <property type="match status" value="1"/>
</dbReference>
<evidence type="ECO:0000259" key="1">
    <source>
        <dbReference type="Pfam" id="PF13976"/>
    </source>
</evidence>
<evidence type="ECO:0000313" key="3">
    <source>
        <dbReference type="EMBL" id="EOY31581.1"/>
    </source>
</evidence>
<dbReference type="EMBL" id="CM001887">
    <property type="protein sequence ID" value="EOY31581.1"/>
    <property type="molecule type" value="Genomic_DNA"/>
</dbReference>
<dbReference type="InterPro" id="IPR025724">
    <property type="entry name" value="GAG-pre-integrase_dom"/>
</dbReference>
<protein>
    <submittedName>
        <fullName evidence="3">Uncharacterized protein</fullName>
    </submittedName>
</protein>
<dbReference type="OMA" id="FENDQIC"/>
<reference evidence="3 4" key="1">
    <citation type="journal article" date="2013" name="Genome Biol.">
        <title>The genome sequence of the most widely cultivated cacao type and its use to identify candidate genes regulating pod color.</title>
        <authorList>
            <person name="Motamayor J.C."/>
            <person name="Mockaitis K."/>
            <person name="Schmutz J."/>
            <person name="Haiminen N."/>
            <person name="Iii D.L."/>
            <person name="Cornejo O."/>
            <person name="Findley S.D."/>
            <person name="Zheng P."/>
            <person name="Utro F."/>
            <person name="Royaert S."/>
            <person name="Saski C."/>
            <person name="Jenkins J."/>
            <person name="Podicheti R."/>
            <person name="Zhao M."/>
            <person name="Scheffler B.E."/>
            <person name="Stack J.C."/>
            <person name="Feltus F.A."/>
            <person name="Mustiga G.M."/>
            <person name="Amores F."/>
            <person name="Phillips W."/>
            <person name="Marelli J.P."/>
            <person name="May G.D."/>
            <person name="Shapiro H."/>
            <person name="Ma J."/>
            <person name="Bustamante C.D."/>
            <person name="Schnell R.J."/>
            <person name="Main D."/>
            <person name="Gilbert D."/>
            <person name="Parida L."/>
            <person name="Kuhn D.N."/>
        </authorList>
    </citation>
    <scope>NUCLEOTIDE SEQUENCE [LARGE SCALE GENOMIC DNA]</scope>
    <source>
        <strain evidence="4">cv. Matina 1-6</strain>
    </source>
</reference>
<evidence type="ECO:0000313" key="4">
    <source>
        <dbReference type="Proteomes" id="UP000026915"/>
    </source>
</evidence>
<dbReference type="Pfam" id="PF13976">
    <property type="entry name" value="gag_pre-integrs"/>
    <property type="match status" value="1"/>
</dbReference>
<dbReference type="Proteomes" id="UP000026915">
    <property type="component" value="Chromosome 9"/>
</dbReference>
<dbReference type="eggNOG" id="KOG0017">
    <property type="taxonomic scope" value="Eukaryota"/>
</dbReference>
<evidence type="ECO:0000259" key="2">
    <source>
        <dbReference type="Pfam" id="PF22936"/>
    </source>
</evidence>
<name>A0A061GPX6_THECC</name>
<keyword evidence="4" id="KW-1185">Reference proteome</keyword>
<dbReference type="Gramene" id="EOY31581">
    <property type="protein sequence ID" value="EOY31581"/>
    <property type="gene ID" value="TCM_038519"/>
</dbReference>
<organism evidence="3 4">
    <name type="scientific">Theobroma cacao</name>
    <name type="common">Cacao</name>
    <name type="synonym">Cocoa</name>
    <dbReference type="NCBI Taxonomy" id="3641"/>
    <lineage>
        <taxon>Eukaryota</taxon>
        <taxon>Viridiplantae</taxon>
        <taxon>Streptophyta</taxon>
        <taxon>Embryophyta</taxon>
        <taxon>Tracheophyta</taxon>
        <taxon>Spermatophyta</taxon>
        <taxon>Magnoliopsida</taxon>
        <taxon>eudicotyledons</taxon>
        <taxon>Gunneridae</taxon>
        <taxon>Pentapetalae</taxon>
        <taxon>rosids</taxon>
        <taxon>malvids</taxon>
        <taxon>Malvales</taxon>
        <taxon>Malvaceae</taxon>
        <taxon>Byttnerioideae</taxon>
        <taxon>Theobroma</taxon>
    </lineage>
</organism>
<dbReference type="AlphaFoldDB" id="A0A061GPX6"/>
<dbReference type="HOGENOM" id="CLU_1734774_0_0_1"/>
<gene>
    <name evidence="3" type="ORF">TCM_038519</name>
</gene>
<accession>A0A061GPX6</accession>
<dbReference type="InterPro" id="IPR054722">
    <property type="entry name" value="PolX-like_BBD"/>
</dbReference>
<feature type="domain" description="GAG-pre-integrase" evidence="1">
    <location>
        <begin position="87"/>
        <end position="151"/>
    </location>
</feature>
<proteinExistence type="predicted"/>
<dbReference type="InParanoid" id="A0A061GPX6"/>